<protein>
    <submittedName>
        <fullName evidence="1">Phage tail tape measure protein, lambda family</fullName>
    </submittedName>
</protein>
<dbReference type="RefSeq" id="WP_149780159.1">
    <property type="nucleotide sequence ID" value="NZ_FRCB01000007.1"/>
</dbReference>
<evidence type="ECO:0000313" key="1">
    <source>
        <dbReference type="EMBL" id="SHM41400.1"/>
    </source>
</evidence>
<dbReference type="EMBL" id="FRCB01000007">
    <property type="protein sequence ID" value="SHM41400.1"/>
    <property type="molecule type" value="Genomic_DNA"/>
</dbReference>
<accession>A0A1M7IKZ8</accession>
<reference evidence="1 2" key="1">
    <citation type="submission" date="2016-11" db="EMBL/GenBank/DDBJ databases">
        <authorList>
            <person name="Varghese N."/>
            <person name="Submissions S."/>
        </authorList>
    </citation>
    <scope>NUCLEOTIDE SEQUENCE [LARGE SCALE GENOMIC DNA]</scope>
    <source>
        <strain evidence="1 2">DSM 28249</strain>
    </source>
</reference>
<proteinExistence type="predicted"/>
<evidence type="ECO:0000313" key="2">
    <source>
        <dbReference type="Proteomes" id="UP000322545"/>
    </source>
</evidence>
<dbReference type="Proteomes" id="UP000322545">
    <property type="component" value="Unassembled WGS sequence"/>
</dbReference>
<gene>
    <name evidence="1" type="ORF">SAMN05443432_107111</name>
</gene>
<dbReference type="AlphaFoldDB" id="A0A1M7IKZ8"/>
<sequence>MEGMDDLDAQVEALDDSLGQATGMAAAFNAELARVRAGFAGAGQDAATLERGMSRGLSRAIKGAVVEGDSLAQSLDKMANTMITTAFSAAVKPVSDHVSGLLAEGVSGLLGGLLPFAKGGSFAQGRVQPFASGGIVSGPVAFPMRGGTGLMGEAGPEAIMPLARGPDGKLGVQARGGSGAGGGRAVHVVMNISTPDAEGFRRSQGQIAAELGRVIGRGGRNR</sequence>
<keyword evidence="2" id="KW-1185">Reference proteome</keyword>
<name>A0A1M7IKZ8_9RHOB</name>
<organism evidence="1 2">
    <name type="scientific">Roseovarius litoreus</name>
    <dbReference type="NCBI Taxonomy" id="1155722"/>
    <lineage>
        <taxon>Bacteria</taxon>
        <taxon>Pseudomonadati</taxon>
        <taxon>Pseudomonadota</taxon>
        <taxon>Alphaproteobacteria</taxon>
        <taxon>Rhodobacterales</taxon>
        <taxon>Roseobacteraceae</taxon>
        <taxon>Roseovarius</taxon>
    </lineage>
</organism>